<evidence type="ECO:0000313" key="2">
    <source>
        <dbReference type="Proteomes" id="UP000184406"/>
    </source>
</evidence>
<dbReference type="EMBL" id="FQUX01000001">
    <property type="protein sequence ID" value="SHE44168.1"/>
    <property type="molecule type" value="Genomic_DNA"/>
</dbReference>
<keyword evidence="2" id="KW-1185">Reference proteome</keyword>
<dbReference type="AlphaFoldDB" id="A0A1M4TIC8"/>
<name>A0A1M4TIC8_9FLAO</name>
<accession>A0A1M4TIC8</accession>
<dbReference type="InterPro" id="IPR036188">
    <property type="entry name" value="FAD/NAD-bd_sf"/>
</dbReference>
<dbReference type="Gene3D" id="3.50.50.60">
    <property type="entry name" value="FAD/NAD(P)-binding domain"/>
    <property type="match status" value="1"/>
</dbReference>
<reference evidence="2" key="1">
    <citation type="submission" date="2016-11" db="EMBL/GenBank/DDBJ databases">
        <authorList>
            <person name="Varghese N."/>
            <person name="Submissions S."/>
        </authorList>
    </citation>
    <scope>NUCLEOTIDE SEQUENCE [LARGE SCALE GENOMIC DNA]</scope>
    <source>
        <strain evidence="2">DSM 17539</strain>
    </source>
</reference>
<organism evidence="1 2">
    <name type="scientific">Arenibacter palladensis</name>
    <dbReference type="NCBI Taxonomy" id="237373"/>
    <lineage>
        <taxon>Bacteria</taxon>
        <taxon>Pseudomonadati</taxon>
        <taxon>Bacteroidota</taxon>
        <taxon>Flavobacteriia</taxon>
        <taxon>Flavobacteriales</taxon>
        <taxon>Flavobacteriaceae</taxon>
        <taxon>Arenibacter</taxon>
    </lineage>
</organism>
<dbReference type="Pfam" id="PF05834">
    <property type="entry name" value="Lycopene_cycl"/>
    <property type="match status" value="1"/>
</dbReference>
<dbReference type="PANTHER" id="PTHR39757:SF5">
    <property type="entry name" value="OS02G0190600 PROTEIN"/>
    <property type="match status" value="1"/>
</dbReference>
<dbReference type="Proteomes" id="UP000184406">
    <property type="component" value="Unassembled WGS sequence"/>
</dbReference>
<evidence type="ECO:0000313" key="1">
    <source>
        <dbReference type="EMBL" id="SHE44168.1"/>
    </source>
</evidence>
<dbReference type="PANTHER" id="PTHR39757">
    <property type="match status" value="1"/>
</dbReference>
<protein>
    <submittedName>
        <fullName evidence="1">Lycopene beta-cyclase</fullName>
    </submittedName>
</protein>
<dbReference type="SUPFAM" id="SSF51905">
    <property type="entry name" value="FAD/NAD(P)-binding domain"/>
    <property type="match status" value="1"/>
</dbReference>
<gene>
    <name evidence="1" type="ORF">SAMN03080594_101265</name>
</gene>
<proteinExistence type="predicted"/>
<sequence>MEISPIWIFHHYLTQHYSVSIETMSKATYDYIIIGAGASGLLLADALGKDSFFSEKSILLLDKDLNKPNDRTWCFWEKEEGEFDAILHKTWNHILVADDTYSKRMSIDPYTYKMIRAVDFYKAYRTKINWHANITFMEGNVAHIEERDDQVIVDTDSHSFIGKKVFNSIFNYKPLLQQKKYPVLQQHFIGWFIKSDKPVFDSQQATFMDFSIPQKGNTRFMYVLPFSETEALVEYTLFSKNLLPAHEYEEAIKDYLKDDLNCQQYEILEREKGNIPMSCYDFNIHNSKNLMHIGVAGGWAKPSSGYTFMRTHQKTGALIPFLKKDKPLNTFFKKDRFWFYDLLLLDILHRNNNKGRLIFGRLFKQRKAQNIFKFLDEKTSLWEDLKIIAACPKKEFIQAFVRRIFLI</sequence>